<proteinExistence type="predicted"/>
<keyword evidence="3" id="KW-1185">Reference proteome</keyword>
<gene>
    <name evidence="2" type="ORF">Nans01_42030</name>
</gene>
<protein>
    <recommendedName>
        <fullName evidence="1">Helix-turn-helix domain-containing protein</fullName>
    </recommendedName>
</protein>
<dbReference type="InterPro" id="IPR009061">
    <property type="entry name" value="DNA-bd_dom_put_sf"/>
</dbReference>
<comment type="caution">
    <text evidence="2">The sequence shown here is derived from an EMBL/GenBank/DDBJ whole genome shotgun (WGS) entry which is preliminary data.</text>
</comment>
<dbReference type="EMBL" id="BSQG01000009">
    <property type="protein sequence ID" value="GLU49852.1"/>
    <property type="molecule type" value="Genomic_DNA"/>
</dbReference>
<feature type="domain" description="Helix-turn-helix" evidence="1">
    <location>
        <begin position="14"/>
        <end position="62"/>
    </location>
</feature>
<name>A0A9W6PAA3_9ACTN</name>
<accession>A0A9W6PAA3</accession>
<evidence type="ECO:0000259" key="1">
    <source>
        <dbReference type="Pfam" id="PF12728"/>
    </source>
</evidence>
<dbReference type="AlphaFoldDB" id="A0A9W6PAA3"/>
<dbReference type="InterPro" id="IPR041657">
    <property type="entry name" value="HTH_17"/>
</dbReference>
<reference evidence="2" key="1">
    <citation type="submission" date="2023-02" db="EMBL/GenBank/DDBJ databases">
        <title>Nocardiopsis ansamitocini NBRC 112285.</title>
        <authorList>
            <person name="Ichikawa N."/>
            <person name="Sato H."/>
            <person name="Tonouchi N."/>
        </authorList>
    </citation>
    <scope>NUCLEOTIDE SEQUENCE</scope>
    <source>
        <strain evidence="2">NBRC 112285</strain>
    </source>
</reference>
<dbReference type="SUPFAM" id="SSF46955">
    <property type="entry name" value="Putative DNA-binding domain"/>
    <property type="match status" value="1"/>
</dbReference>
<dbReference type="RefSeq" id="WP_285761388.1">
    <property type="nucleotide sequence ID" value="NZ_BSQG01000009.1"/>
</dbReference>
<dbReference type="Pfam" id="PF12728">
    <property type="entry name" value="HTH_17"/>
    <property type="match status" value="1"/>
</dbReference>
<sequence length="69" mass="7592">MPKQTAHLPVSDPLLTVPQVCAELGISRSTFYHWNQTGKGPRCFPLPNGSLRVRRSELNAFLSVLESAA</sequence>
<evidence type="ECO:0000313" key="2">
    <source>
        <dbReference type="EMBL" id="GLU49852.1"/>
    </source>
</evidence>
<organism evidence="2 3">
    <name type="scientific">Nocardiopsis ansamitocini</name>
    <dbReference type="NCBI Taxonomy" id="1670832"/>
    <lineage>
        <taxon>Bacteria</taxon>
        <taxon>Bacillati</taxon>
        <taxon>Actinomycetota</taxon>
        <taxon>Actinomycetes</taxon>
        <taxon>Streptosporangiales</taxon>
        <taxon>Nocardiopsidaceae</taxon>
        <taxon>Nocardiopsis</taxon>
    </lineage>
</organism>
<dbReference type="Proteomes" id="UP001165092">
    <property type="component" value="Unassembled WGS sequence"/>
</dbReference>
<evidence type="ECO:0000313" key="3">
    <source>
        <dbReference type="Proteomes" id="UP001165092"/>
    </source>
</evidence>